<dbReference type="Proteomes" id="UP000509367">
    <property type="component" value="Chromosome"/>
</dbReference>
<name>A0A6N1VDJ6_9HYPH</name>
<organism evidence="2 3">
    <name type="scientific">Oricola thermophila</name>
    <dbReference type="NCBI Taxonomy" id="2742145"/>
    <lineage>
        <taxon>Bacteria</taxon>
        <taxon>Pseudomonadati</taxon>
        <taxon>Pseudomonadota</taxon>
        <taxon>Alphaproteobacteria</taxon>
        <taxon>Hyphomicrobiales</taxon>
        <taxon>Ahrensiaceae</taxon>
        <taxon>Oricola</taxon>
    </lineage>
</organism>
<dbReference type="AlphaFoldDB" id="A0A6N1VDJ6"/>
<evidence type="ECO:0000256" key="1">
    <source>
        <dbReference type="SAM" id="MobiDB-lite"/>
    </source>
</evidence>
<evidence type="ECO:0000313" key="3">
    <source>
        <dbReference type="Proteomes" id="UP000509367"/>
    </source>
</evidence>
<reference evidence="2 3" key="1">
    <citation type="submission" date="2020-06" db="EMBL/GenBank/DDBJ databases">
        <title>Oricola thermophila sp. nov. isolated from a tidal sediments.</title>
        <authorList>
            <person name="Kwon K.K."/>
            <person name="Yang S.-H."/>
            <person name="Park M.-J."/>
        </authorList>
    </citation>
    <scope>NUCLEOTIDE SEQUENCE [LARGE SCALE GENOMIC DNA]</scope>
    <source>
        <strain evidence="2 3">MEBiC13590</strain>
    </source>
</reference>
<dbReference type="KEGG" id="orm:HTY61_11215"/>
<sequence length="331" mass="35876">MTRANSNRRARPVLAECRTSPSDETPELERRLDDLLEATVAGMLSVERKPDPMFGRHGETIALAHLAYGHEARLIEDAAILMCEAEAHLQVIRLDRPFPLVAAAFEALQGNDWSTLEGIRLPSRVYAEDSYLPDLVVLDRRSMTAYLLDIKRAIDNKISRIRALMTRLKAAALVAPDWLSMRARVHGVACTRIAILDASGAFDEPETGIMPLAALEQVLDVPGFAVRMADLRDRFALRIEQEMDRLLPDASGGTGTGKRRSGIGADAPDGAPRFDGDSDTAANDEADIGADTNGAAASTAKAQGRARRVGFAIPSVSRREAEPSSATATRH</sequence>
<proteinExistence type="predicted"/>
<evidence type="ECO:0000313" key="2">
    <source>
        <dbReference type="EMBL" id="QKV18980.1"/>
    </source>
</evidence>
<dbReference type="EMBL" id="CP054836">
    <property type="protein sequence ID" value="QKV18980.1"/>
    <property type="molecule type" value="Genomic_DNA"/>
</dbReference>
<protein>
    <submittedName>
        <fullName evidence="2">Uncharacterized protein</fullName>
    </submittedName>
</protein>
<gene>
    <name evidence="2" type="ORF">HTY61_11215</name>
</gene>
<dbReference type="RefSeq" id="WP_175276872.1">
    <property type="nucleotide sequence ID" value="NZ_CP054836.1"/>
</dbReference>
<feature type="region of interest" description="Disordered" evidence="1">
    <location>
        <begin position="247"/>
        <end position="331"/>
    </location>
</feature>
<accession>A0A6N1VDJ6</accession>
<keyword evidence="3" id="KW-1185">Reference proteome</keyword>